<evidence type="ECO:0000313" key="1">
    <source>
        <dbReference type="EMBL" id="MSS02211.1"/>
    </source>
</evidence>
<dbReference type="Proteomes" id="UP000470082">
    <property type="component" value="Unassembled WGS sequence"/>
</dbReference>
<accession>A0A7X2T4U9</accession>
<sequence length="353" mass="40448">MANVLDYLKWRKDLTFKQDPFNEVDALILARLSYIPFDGILSQNSMETISLSKAISIFLKDPDCKEKVLLSKDIDLIQELENSVRFSGLKLSFYVNQIELDKQKQFSALVISIHDRLHCVSFRGTDSTIVGWKEDFNMTFMTPVPSQVSAKIYLKEVMNSLKGKFILTGHSKGGNLAIYAGVENSKKIQKRILNIYNFDGPGFESDFFKKPSYLNIESIICTYIPQSSIVGMLLEHEENHQIVKSTNNGILQHDLYSWQVIQNTLIQSESLTKDSVLIDETVKEWVASLDVMQRQQFIDSIYKLFESSQTLDELYKNTGKIISSIKNLSEEEKKNIGDILKLLLKSFIKNVRE</sequence>
<organism evidence="1 2">
    <name type="scientific">Floccifex porci</name>
    <dbReference type="NCBI Taxonomy" id="2606629"/>
    <lineage>
        <taxon>Bacteria</taxon>
        <taxon>Bacillati</taxon>
        <taxon>Bacillota</taxon>
        <taxon>Erysipelotrichia</taxon>
        <taxon>Erysipelotrichales</taxon>
        <taxon>Erysipelotrichaceae</taxon>
        <taxon>Floccifex</taxon>
    </lineage>
</organism>
<dbReference type="InterPro" id="IPR024499">
    <property type="entry name" value="Mbeg1-like"/>
</dbReference>
<evidence type="ECO:0000313" key="2">
    <source>
        <dbReference type="Proteomes" id="UP000470082"/>
    </source>
</evidence>
<dbReference type="AlphaFoldDB" id="A0A7X2T4U9"/>
<reference evidence="1 2" key="1">
    <citation type="submission" date="2019-08" db="EMBL/GenBank/DDBJ databases">
        <title>In-depth cultivation of the pig gut microbiome towards novel bacterial diversity and tailored functional studies.</title>
        <authorList>
            <person name="Wylensek D."/>
            <person name="Hitch T.C.A."/>
            <person name="Clavel T."/>
        </authorList>
    </citation>
    <scope>NUCLEOTIDE SEQUENCE [LARGE SCALE GENOMIC DNA]</scope>
    <source>
        <strain evidence="1 2">LKV-178-WT-2G</strain>
    </source>
</reference>
<name>A0A7X2T4U9_9FIRM</name>
<dbReference type="SUPFAM" id="SSF53474">
    <property type="entry name" value="alpha/beta-Hydrolases"/>
    <property type="match status" value="1"/>
</dbReference>
<dbReference type="InterPro" id="IPR029058">
    <property type="entry name" value="AB_hydrolase_fold"/>
</dbReference>
<proteinExistence type="predicted"/>
<dbReference type="Gene3D" id="3.40.50.1820">
    <property type="entry name" value="alpha/beta hydrolase"/>
    <property type="match status" value="1"/>
</dbReference>
<dbReference type="Pfam" id="PF11187">
    <property type="entry name" value="Mbeg1-like"/>
    <property type="match status" value="1"/>
</dbReference>
<dbReference type="RefSeq" id="WP_154461204.1">
    <property type="nucleotide sequence ID" value="NZ_VUMM01000023.1"/>
</dbReference>
<gene>
    <name evidence="1" type="ORF">FYJ50_08950</name>
</gene>
<dbReference type="EMBL" id="VUMM01000023">
    <property type="protein sequence ID" value="MSS02211.1"/>
    <property type="molecule type" value="Genomic_DNA"/>
</dbReference>
<keyword evidence="2" id="KW-1185">Reference proteome</keyword>
<protein>
    <submittedName>
        <fullName evidence="1">DUF2974 domain-containing protein</fullName>
    </submittedName>
</protein>
<comment type="caution">
    <text evidence="1">The sequence shown here is derived from an EMBL/GenBank/DDBJ whole genome shotgun (WGS) entry which is preliminary data.</text>
</comment>